<gene>
    <name evidence="1" type="ORF">APZ42_004569</name>
</gene>
<dbReference type="Proteomes" id="UP000076858">
    <property type="component" value="Unassembled WGS sequence"/>
</dbReference>
<protein>
    <recommendedName>
        <fullName evidence="3">Reverse transcriptase</fullName>
    </recommendedName>
</protein>
<feature type="non-terminal residue" evidence="1">
    <location>
        <position position="205"/>
    </location>
</feature>
<proteinExistence type="predicted"/>
<sequence length="205" mass="22870">MGHDPEGCGMAALAAPVGVRTSCMVQLLHTGMPPSSCRTTTCEATVQSLMDRLGWWAQEPGRLMPRPIPMSKVTVRVAYMMLIQPNIDMRCSRWTDFIAEAYGVQRDQVHDAQLASLRSLLANVWRRVKWTNKYKVLFWQLTVYGLPTSVNRDTHGAACFCAALGHECPGRKHHMWDCHAAQAVVTELSTCLGIAGAGLQRHHLW</sequence>
<evidence type="ECO:0008006" key="3">
    <source>
        <dbReference type="Google" id="ProtNLM"/>
    </source>
</evidence>
<accession>A0A164GZ74</accession>
<reference evidence="1 2" key="1">
    <citation type="submission" date="2016-03" db="EMBL/GenBank/DDBJ databases">
        <title>EvidentialGene: Evidence-directed Construction of Genes on Genomes.</title>
        <authorList>
            <person name="Gilbert D.G."/>
            <person name="Choi J.-H."/>
            <person name="Mockaitis K."/>
            <person name="Colbourne J."/>
            <person name="Pfrender M."/>
        </authorList>
    </citation>
    <scope>NUCLEOTIDE SEQUENCE [LARGE SCALE GENOMIC DNA]</scope>
    <source>
        <strain evidence="1 2">Xinb3</strain>
        <tissue evidence="1">Complete organism</tissue>
    </source>
</reference>
<comment type="caution">
    <text evidence="1">The sequence shown here is derived from an EMBL/GenBank/DDBJ whole genome shotgun (WGS) entry which is preliminary data.</text>
</comment>
<dbReference type="EMBL" id="LRGB01013388">
    <property type="protein sequence ID" value="KZR99527.1"/>
    <property type="molecule type" value="Genomic_DNA"/>
</dbReference>
<evidence type="ECO:0000313" key="2">
    <source>
        <dbReference type="Proteomes" id="UP000076858"/>
    </source>
</evidence>
<dbReference type="AlphaFoldDB" id="A0A164GZ74"/>
<organism evidence="1 2">
    <name type="scientific">Daphnia magna</name>
    <dbReference type="NCBI Taxonomy" id="35525"/>
    <lineage>
        <taxon>Eukaryota</taxon>
        <taxon>Metazoa</taxon>
        <taxon>Ecdysozoa</taxon>
        <taxon>Arthropoda</taxon>
        <taxon>Crustacea</taxon>
        <taxon>Branchiopoda</taxon>
        <taxon>Diplostraca</taxon>
        <taxon>Cladocera</taxon>
        <taxon>Anomopoda</taxon>
        <taxon>Daphniidae</taxon>
        <taxon>Daphnia</taxon>
    </lineage>
</organism>
<keyword evidence="2" id="KW-1185">Reference proteome</keyword>
<name>A0A164GZ74_9CRUS</name>
<evidence type="ECO:0000313" key="1">
    <source>
        <dbReference type="EMBL" id="KZR99527.1"/>
    </source>
</evidence>